<evidence type="ECO:0000256" key="1">
    <source>
        <dbReference type="ARBA" id="ARBA00001974"/>
    </source>
</evidence>
<evidence type="ECO:0000256" key="5">
    <source>
        <dbReference type="ARBA" id="ARBA00023002"/>
    </source>
</evidence>
<dbReference type="CDD" id="cd00567">
    <property type="entry name" value="ACAD"/>
    <property type="match status" value="1"/>
</dbReference>
<dbReference type="Gene3D" id="1.10.540.10">
    <property type="entry name" value="Acyl-CoA dehydrogenase/oxidase, N-terminal domain"/>
    <property type="match status" value="1"/>
</dbReference>
<keyword evidence="5" id="KW-0560">Oxidoreductase</keyword>
<dbReference type="EMBL" id="CP038439">
    <property type="protein sequence ID" value="QBX33550.1"/>
    <property type="molecule type" value="Genomic_DNA"/>
</dbReference>
<keyword evidence="3" id="KW-0285">Flavoprotein</keyword>
<keyword evidence="4" id="KW-0274">FAD</keyword>
<organism evidence="7 8">
    <name type="scientific">Paracoccus liaowanqingii</name>
    <dbReference type="NCBI Taxonomy" id="2560053"/>
    <lineage>
        <taxon>Bacteria</taxon>
        <taxon>Pseudomonadati</taxon>
        <taxon>Pseudomonadota</taxon>
        <taxon>Alphaproteobacteria</taxon>
        <taxon>Rhodobacterales</taxon>
        <taxon>Paracoccaceae</taxon>
        <taxon>Paracoccus</taxon>
    </lineage>
</organism>
<dbReference type="Gene3D" id="1.20.140.10">
    <property type="entry name" value="Butyryl-CoA Dehydrogenase, subunit A, domain 3"/>
    <property type="match status" value="1"/>
</dbReference>
<comment type="cofactor">
    <cofactor evidence="1">
        <name>FAD</name>
        <dbReference type="ChEBI" id="CHEBI:57692"/>
    </cofactor>
</comment>
<evidence type="ECO:0000256" key="4">
    <source>
        <dbReference type="ARBA" id="ARBA00022827"/>
    </source>
</evidence>
<dbReference type="Pfam" id="PF00441">
    <property type="entry name" value="Acyl-CoA_dh_1"/>
    <property type="match status" value="1"/>
</dbReference>
<dbReference type="Proteomes" id="UP000296374">
    <property type="component" value="Chromosome"/>
</dbReference>
<accession>A0A4P7HIZ9</accession>
<dbReference type="PANTHER" id="PTHR43884:SF20">
    <property type="entry name" value="ACYL-COA DEHYDROGENASE FADE28"/>
    <property type="match status" value="1"/>
</dbReference>
<dbReference type="PANTHER" id="PTHR43884">
    <property type="entry name" value="ACYL-COA DEHYDROGENASE"/>
    <property type="match status" value="1"/>
</dbReference>
<dbReference type="GO" id="GO:0003995">
    <property type="term" value="F:acyl-CoA dehydrogenase activity"/>
    <property type="evidence" value="ECO:0007669"/>
    <property type="project" value="TreeGrafter"/>
</dbReference>
<protein>
    <submittedName>
        <fullName evidence="7">Pimeloyl-CoA dehydrogenase small subunit</fullName>
    </submittedName>
</protein>
<sequence>MAARTRSSAASLPAPWRKDDPVDFQLSDDHRMLQDSLRGILTRHTGEALWPALVEAGVPAALLTEDEGGFDGSGAAIALIFQELGRAGVALPLIPAMIAAAAFAQAGQPAEDGAALAFADAEPGTRHDRGVAISVQGDRLTGRKTMVAGAEGAAAILVTTADALWRLAPDAPGVTIRPYPMLDGQRGADLILEDAPATRLGAIADFGGPLARGVLAHSALALGAITAAVDLTLDYLKQRKQFGQPLIAFQALAHRMADLAVEVEQARSAVTNLSGHLDAEPALRDRHVQACKVTVGRVARLVAEDAVQLHGGIGMTEEYALGGMIRRLLAAETAMGDADWHLERFARGEPAFA</sequence>
<gene>
    <name evidence="7" type="ORF">E4191_01555</name>
</gene>
<evidence type="ECO:0000256" key="3">
    <source>
        <dbReference type="ARBA" id="ARBA00022630"/>
    </source>
</evidence>
<dbReference type="SUPFAM" id="SSF56645">
    <property type="entry name" value="Acyl-CoA dehydrogenase NM domain-like"/>
    <property type="match status" value="1"/>
</dbReference>
<dbReference type="KEGG" id="plia:E4191_01555"/>
<dbReference type="Gene3D" id="2.40.110.10">
    <property type="entry name" value="Butyryl-CoA Dehydrogenase, subunit A, domain 2"/>
    <property type="match status" value="1"/>
</dbReference>
<dbReference type="InterPro" id="IPR037069">
    <property type="entry name" value="AcylCoA_DH/ox_N_sf"/>
</dbReference>
<comment type="similarity">
    <text evidence="2">Belongs to the acyl-CoA dehydrogenase family.</text>
</comment>
<evidence type="ECO:0000259" key="6">
    <source>
        <dbReference type="Pfam" id="PF00441"/>
    </source>
</evidence>
<dbReference type="GO" id="GO:0050660">
    <property type="term" value="F:flavin adenine dinucleotide binding"/>
    <property type="evidence" value="ECO:0007669"/>
    <property type="project" value="InterPro"/>
</dbReference>
<dbReference type="InterPro" id="IPR046373">
    <property type="entry name" value="Acyl-CoA_Oxase/DH_mid-dom_sf"/>
</dbReference>
<dbReference type="AlphaFoldDB" id="A0A4P7HIZ9"/>
<dbReference type="SUPFAM" id="SSF47203">
    <property type="entry name" value="Acyl-CoA dehydrogenase C-terminal domain-like"/>
    <property type="match status" value="1"/>
</dbReference>
<evidence type="ECO:0000313" key="8">
    <source>
        <dbReference type="Proteomes" id="UP000296374"/>
    </source>
</evidence>
<evidence type="ECO:0000256" key="2">
    <source>
        <dbReference type="ARBA" id="ARBA00009347"/>
    </source>
</evidence>
<name>A0A4P7HIZ9_9RHOB</name>
<reference evidence="8" key="1">
    <citation type="submission" date="2019-03" db="EMBL/GenBank/DDBJ databases">
        <authorList>
            <person name="Li J."/>
        </authorList>
    </citation>
    <scope>NUCLEOTIDE SEQUENCE [LARGE SCALE GENOMIC DNA]</scope>
    <source>
        <strain evidence="8">2251</strain>
    </source>
</reference>
<evidence type="ECO:0000313" key="7">
    <source>
        <dbReference type="EMBL" id="QBX33550.1"/>
    </source>
</evidence>
<feature type="domain" description="Acyl-CoA dehydrogenase/oxidase C-terminal" evidence="6">
    <location>
        <begin position="213"/>
        <end position="347"/>
    </location>
</feature>
<dbReference type="InterPro" id="IPR009100">
    <property type="entry name" value="AcylCoA_DH/oxidase_NM_dom_sf"/>
</dbReference>
<proteinExistence type="inferred from homology"/>
<dbReference type="InterPro" id="IPR009075">
    <property type="entry name" value="AcylCo_DH/oxidase_C"/>
</dbReference>
<dbReference type="InterPro" id="IPR036250">
    <property type="entry name" value="AcylCo_DH-like_C"/>
</dbReference>